<evidence type="ECO:0000256" key="4">
    <source>
        <dbReference type="ARBA" id="ARBA00023052"/>
    </source>
</evidence>
<organism evidence="6 7">
    <name type="scientific">Thecamonas trahens ATCC 50062</name>
    <dbReference type="NCBI Taxonomy" id="461836"/>
    <lineage>
        <taxon>Eukaryota</taxon>
        <taxon>Apusozoa</taxon>
        <taxon>Apusomonadida</taxon>
        <taxon>Apusomonadidae</taxon>
        <taxon>Thecamonas</taxon>
    </lineage>
</organism>
<dbReference type="SUPFAM" id="SSF52518">
    <property type="entry name" value="Thiamin diphosphate-binding fold (THDP-binding)"/>
    <property type="match status" value="1"/>
</dbReference>
<evidence type="ECO:0000256" key="3">
    <source>
        <dbReference type="ARBA" id="ARBA00023002"/>
    </source>
</evidence>
<gene>
    <name evidence="6" type="ORF">AMSG_00116</name>
</gene>
<dbReference type="RefSeq" id="XP_013762978.1">
    <property type="nucleotide sequence ID" value="XM_013907524.1"/>
</dbReference>
<dbReference type="Proteomes" id="UP000054408">
    <property type="component" value="Unassembled WGS sequence"/>
</dbReference>
<reference evidence="6 7" key="1">
    <citation type="submission" date="2010-05" db="EMBL/GenBank/DDBJ databases">
        <title>The Genome Sequence of Thecamonas trahens ATCC 50062.</title>
        <authorList>
            <consortium name="The Broad Institute Genome Sequencing Platform"/>
            <person name="Russ C."/>
            <person name="Cuomo C."/>
            <person name="Shea T."/>
            <person name="Young S.K."/>
            <person name="Zeng Q."/>
            <person name="Koehrsen M."/>
            <person name="Haas B."/>
            <person name="Borodovsky M."/>
            <person name="Guigo R."/>
            <person name="Alvarado L."/>
            <person name="Berlin A."/>
            <person name="Bochicchio J."/>
            <person name="Borenstein D."/>
            <person name="Chapman S."/>
            <person name="Chen Z."/>
            <person name="Freedman E."/>
            <person name="Gellesch M."/>
            <person name="Goldberg J."/>
            <person name="Griggs A."/>
            <person name="Gujja S."/>
            <person name="Heilman E."/>
            <person name="Heiman D."/>
            <person name="Hepburn T."/>
            <person name="Howarth C."/>
            <person name="Jen D."/>
            <person name="Larson L."/>
            <person name="Mehta T."/>
            <person name="Park D."/>
            <person name="Pearson M."/>
            <person name="Roberts A."/>
            <person name="Saif S."/>
            <person name="Shenoy N."/>
            <person name="Sisk P."/>
            <person name="Stolte C."/>
            <person name="Sykes S."/>
            <person name="Thomson T."/>
            <person name="Walk T."/>
            <person name="White J."/>
            <person name="Yandava C."/>
            <person name="Burger G."/>
            <person name="Gray M.W."/>
            <person name="Holland P.W.H."/>
            <person name="King N."/>
            <person name="Lang F.B.F."/>
            <person name="Roger A.J."/>
            <person name="Ruiz-Trillo I."/>
            <person name="Lander E."/>
            <person name="Nusbaum C."/>
        </authorList>
    </citation>
    <scope>NUCLEOTIDE SEQUENCE [LARGE SCALE GENOMIC DNA]</scope>
    <source>
        <strain evidence="6 7">ATCC 50062</strain>
    </source>
</reference>
<dbReference type="Gene3D" id="3.40.50.970">
    <property type="match status" value="1"/>
</dbReference>
<dbReference type="CDD" id="cd02000">
    <property type="entry name" value="TPP_E1_PDC_ADC_BCADC"/>
    <property type="match status" value="1"/>
</dbReference>
<dbReference type="EMBL" id="GL349433">
    <property type="protein sequence ID" value="KNC45998.1"/>
    <property type="molecule type" value="Genomic_DNA"/>
</dbReference>
<dbReference type="InterPro" id="IPR050642">
    <property type="entry name" value="PDH_E1_Alpha_Subunit"/>
</dbReference>
<evidence type="ECO:0000313" key="7">
    <source>
        <dbReference type="Proteomes" id="UP000054408"/>
    </source>
</evidence>
<dbReference type="GeneID" id="25559936"/>
<protein>
    <recommendedName>
        <fullName evidence="2">pyruvate dehydrogenase (acetyl-transferring)</fullName>
        <ecNumber evidence="2">1.2.4.1</ecNumber>
    </recommendedName>
</protein>
<dbReference type="AlphaFoldDB" id="A0A0L0D3W7"/>
<evidence type="ECO:0000313" key="6">
    <source>
        <dbReference type="EMBL" id="KNC45998.1"/>
    </source>
</evidence>
<dbReference type="InterPro" id="IPR029061">
    <property type="entry name" value="THDP-binding"/>
</dbReference>
<dbReference type="OMA" id="LGYEMPC"/>
<keyword evidence="7" id="KW-1185">Reference proteome</keyword>
<sequence length="397" mass="42568">MFALARASASAAVAAPAAARAAVRCISDAALAQELTFPITPFKCHLTDGPQVEEMTTTGAELLEFFKLAVHYRRLELVAESAYKQQLIRGFCHLHIGQEAIPIGMEAAISKADSVITAYRCHTLLKARGASDVEILAELLGREAGCSRGKGGSMHMYGPEFYGGNGIVGAQIPIGAGLALAHKHANAKAADDAKRIAVALCGDGAVPQGQVHEAFNMAALWKLPVIFCVEDNQFGMGTSVSRSNANTEFYTIGHGVIPGVQVDAMDPLAVKAAFQWARQATIDNGPTILQLKTYRYRGHSMSDPGTSYRTRDEVKEVQKSRDVIEGIRARVIDAGIADAAELKAIEKDIRKTVEAALEEAKASSELPASELITDIYVDKESQKGFVRGVSLDKSWVL</sequence>
<evidence type="ECO:0000256" key="1">
    <source>
        <dbReference type="ARBA" id="ARBA00001964"/>
    </source>
</evidence>
<dbReference type="OrthoDB" id="10256198at2759"/>
<keyword evidence="3" id="KW-0560">Oxidoreductase</keyword>
<dbReference type="Pfam" id="PF00676">
    <property type="entry name" value="E1_dh"/>
    <property type="match status" value="1"/>
</dbReference>
<dbReference type="eggNOG" id="KOG0225">
    <property type="taxonomic scope" value="Eukaryota"/>
</dbReference>
<feature type="domain" description="Dehydrogenase E1 component" evidence="5">
    <location>
        <begin position="70"/>
        <end position="367"/>
    </location>
</feature>
<dbReference type="FunFam" id="3.40.50.970:FF:000013">
    <property type="entry name" value="Pyruvate dehydrogenase E1 component subunit alpha"/>
    <property type="match status" value="1"/>
</dbReference>
<evidence type="ECO:0000256" key="2">
    <source>
        <dbReference type="ARBA" id="ARBA00012281"/>
    </source>
</evidence>
<proteinExistence type="predicted"/>
<dbReference type="InterPro" id="IPR001017">
    <property type="entry name" value="DH_E1"/>
</dbReference>
<accession>A0A0L0D3W7</accession>
<evidence type="ECO:0000259" key="5">
    <source>
        <dbReference type="Pfam" id="PF00676"/>
    </source>
</evidence>
<name>A0A0L0D3W7_THETB</name>
<dbReference type="EC" id="1.2.4.1" evidence="2"/>
<comment type="cofactor">
    <cofactor evidence="1">
        <name>thiamine diphosphate</name>
        <dbReference type="ChEBI" id="CHEBI:58937"/>
    </cofactor>
</comment>
<keyword evidence="4" id="KW-0786">Thiamine pyrophosphate</keyword>
<dbReference type="GO" id="GO:0006086">
    <property type="term" value="P:pyruvate decarboxylation to acetyl-CoA"/>
    <property type="evidence" value="ECO:0007669"/>
    <property type="project" value="TreeGrafter"/>
</dbReference>
<dbReference type="PANTHER" id="PTHR11516:SF60">
    <property type="entry name" value="PYRUVATE DEHYDROGENASE E1 COMPONENT SUBUNIT ALPHA"/>
    <property type="match status" value="1"/>
</dbReference>
<keyword evidence="6" id="KW-0670">Pyruvate</keyword>
<dbReference type="STRING" id="461836.A0A0L0D3W7"/>
<dbReference type="GO" id="GO:0004739">
    <property type="term" value="F:pyruvate dehydrogenase (acetyl-transferring) activity"/>
    <property type="evidence" value="ECO:0007669"/>
    <property type="project" value="UniProtKB-EC"/>
</dbReference>
<dbReference type="PANTHER" id="PTHR11516">
    <property type="entry name" value="PYRUVATE DEHYDROGENASE E1 COMPONENT, ALPHA SUBUNIT BACTERIAL AND ORGANELLAR"/>
    <property type="match status" value="1"/>
</dbReference>